<protein>
    <submittedName>
        <fullName evidence="2">Uncharacterized protein</fullName>
    </submittedName>
</protein>
<comment type="caution">
    <text evidence="2">The sequence shown here is derived from an EMBL/GenBank/DDBJ whole genome shotgun (WGS) entry which is preliminary data.</text>
</comment>
<evidence type="ECO:0000313" key="2">
    <source>
        <dbReference type="EMBL" id="CAB9521444.1"/>
    </source>
</evidence>
<accession>A0A9N8ELW6</accession>
<dbReference type="OrthoDB" id="1434354at2759"/>
<proteinExistence type="predicted"/>
<dbReference type="EMBL" id="CAICTM010001193">
    <property type="protein sequence ID" value="CAB9521444.1"/>
    <property type="molecule type" value="Genomic_DNA"/>
</dbReference>
<organism evidence="2 3">
    <name type="scientific">Seminavis robusta</name>
    <dbReference type="NCBI Taxonomy" id="568900"/>
    <lineage>
        <taxon>Eukaryota</taxon>
        <taxon>Sar</taxon>
        <taxon>Stramenopiles</taxon>
        <taxon>Ochrophyta</taxon>
        <taxon>Bacillariophyta</taxon>
        <taxon>Bacillariophyceae</taxon>
        <taxon>Bacillariophycidae</taxon>
        <taxon>Naviculales</taxon>
        <taxon>Naviculaceae</taxon>
        <taxon>Seminavis</taxon>
    </lineage>
</organism>
<dbReference type="Proteomes" id="UP001153069">
    <property type="component" value="Unassembled WGS sequence"/>
</dbReference>
<feature type="compositionally biased region" description="Acidic residues" evidence="1">
    <location>
        <begin position="293"/>
        <end position="307"/>
    </location>
</feature>
<sequence>MAMSDTEIRWALEIKRAVREEIDRGKDSSKNNQEADDCRFRRELSDFEYSQYALSTKGNLENALDRIEKMMYFQEEYNIIDTVEEGMALLEAFSKLMPWFLVSVEFAPEFGHFVSVLDYAKLNPKAVDFPADWRAWLGGFYYLLQLQHSNLSACRQGMVNICECEGMGYKNINVDFFYRTWSHLGEFYPHMYKEVSWLHTPLESNLLYASFKNIMGEFASIIQVGCHFSGYDGRIDEMFKVPSEADAKLRLDVQVESYLRVRYYHQSSFVLPEPTAEQQQEDEASSMMSSSAESDEDDNDSDGEEMM</sequence>
<dbReference type="Gene3D" id="3.40.525.10">
    <property type="entry name" value="CRAL-TRIO lipid binding domain"/>
    <property type="match status" value="1"/>
</dbReference>
<keyword evidence="3" id="KW-1185">Reference proteome</keyword>
<gene>
    <name evidence="2" type="ORF">SEMRO_1195_G251370.1</name>
</gene>
<dbReference type="AlphaFoldDB" id="A0A9N8ELW6"/>
<name>A0A9N8ELW6_9STRA</name>
<feature type="region of interest" description="Disordered" evidence="1">
    <location>
        <begin position="272"/>
        <end position="307"/>
    </location>
</feature>
<dbReference type="SUPFAM" id="SSF52087">
    <property type="entry name" value="CRAL/TRIO domain"/>
    <property type="match status" value="1"/>
</dbReference>
<dbReference type="InterPro" id="IPR036865">
    <property type="entry name" value="CRAL-TRIO_dom_sf"/>
</dbReference>
<evidence type="ECO:0000256" key="1">
    <source>
        <dbReference type="SAM" id="MobiDB-lite"/>
    </source>
</evidence>
<reference evidence="2" key="1">
    <citation type="submission" date="2020-06" db="EMBL/GenBank/DDBJ databases">
        <authorList>
            <consortium name="Plant Systems Biology data submission"/>
        </authorList>
    </citation>
    <scope>NUCLEOTIDE SEQUENCE</scope>
    <source>
        <strain evidence="2">D6</strain>
    </source>
</reference>
<evidence type="ECO:0000313" key="3">
    <source>
        <dbReference type="Proteomes" id="UP001153069"/>
    </source>
</evidence>